<keyword evidence="3" id="KW-0479">Metal-binding</keyword>
<feature type="compositionally biased region" description="Low complexity" evidence="12">
    <location>
        <begin position="1"/>
        <end position="16"/>
    </location>
</feature>
<keyword evidence="4" id="KW-0677">Repeat</keyword>
<evidence type="ECO:0000259" key="13">
    <source>
        <dbReference type="PROSITE" id="PS50157"/>
    </source>
</evidence>
<protein>
    <submittedName>
        <fullName evidence="14">Metallothionein expression activator</fullName>
    </submittedName>
</protein>
<evidence type="ECO:0000256" key="12">
    <source>
        <dbReference type="SAM" id="MobiDB-lite"/>
    </source>
</evidence>
<feature type="domain" description="C2H2-type" evidence="13">
    <location>
        <begin position="499"/>
        <end position="526"/>
    </location>
</feature>
<feature type="compositionally biased region" description="Acidic residues" evidence="12">
    <location>
        <begin position="607"/>
        <end position="620"/>
    </location>
</feature>
<feature type="region of interest" description="Disordered" evidence="12">
    <location>
        <begin position="547"/>
        <end position="648"/>
    </location>
</feature>
<evidence type="ECO:0000313" key="14">
    <source>
        <dbReference type="EMBL" id="KAK5704404.1"/>
    </source>
</evidence>
<dbReference type="InterPro" id="IPR036236">
    <property type="entry name" value="Znf_C2H2_sf"/>
</dbReference>
<evidence type="ECO:0000313" key="15">
    <source>
        <dbReference type="Proteomes" id="UP001310594"/>
    </source>
</evidence>
<evidence type="ECO:0000256" key="6">
    <source>
        <dbReference type="ARBA" id="ARBA00022833"/>
    </source>
</evidence>
<dbReference type="Pfam" id="PF00096">
    <property type="entry name" value="zf-C2H2"/>
    <property type="match status" value="1"/>
</dbReference>
<evidence type="ECO:0000256" key="10">
    <source>
        <dbReference type="ARBA" id="ARBA00023242"/>
    </source>
</evidence>
<evidence type="ECO:0000256" key="7">
    <source>
        <dbReference type="ARBA" id="ARBA00023015"/>
    </source>
</evidence>
<dbReference type="GO" id="GO:0008270">
    <property type="term" value="F:zinc ion binding"/>
    <property type="evidence" value="ECO:0007669"/>
    <property type="project" value="UniProtKB-KW"/>
</dbReference>
<evidence type="ECO:0000256" key="5">
    <source>
        <dbReference type="ARBA" id="ARBA00022771"/>
    </source>
</evidence>
<comment type="subcellular location">
    <subcellularLocation>
        <location evidence="1">Nucleus</location>
    </subcellularLocation>
</comment>
<feature type="region of interest" description="Disordered" evidence="12">
    <location>
        <begin position="241"/>
        <end position="264"/>
    </location>
</feature>
<name>A0AAN7WGA2_9PEZI</name>
<dbReference type="EMBL" id="JAVRQU010000004">
    <property type="protein sequence ID" value="KAK5704404.1"/>
    <property type="molecule type" value="Genomic_DNA"/>
</dbReference>
<feature type="region of interest" description="Disordered" evidence="12">
    <location>
        <begin position="1"/>
        <end position="61"/>
    </location>
</feature>
<gene>
    <name evidence="14" type="primary">ACE2_1</name>
    <name evidence="14" type="ORF">LTR97_003422</name>
</gene>
<evidence type="ECO:0000256" key="9">
    <source>
        <dbReference type="ARBA" id="ARBA00023163"/>
    </source>
</evidence>
<dbReference type="GO" id="GO:0003677">
    <property type="term" value="F:DNA binding"/>
    <property type="evidence" value="ECO:0007669"/>
    <property type="project" value="UniProtKB-KW"/>
</dbReference>
<dbReference type="PANTHER" id="PTHR16515:SF49">
    <property type="entry name" value="GASTRULA ZINC FINGER PROTEIN XLCGF49.1-LIKE-RELATED"/>
    <property type="match status" value="1"/>
</dbReference>
<evidence type="ECO:0000256" key="3">
    <source>
        <dbReference type="ARBA" id="ARBA00022723"/>
    </source>
</evidence>
<feature type="compositionally biased region" description="Polar residues" evidence="12">
    <location>
        <begin position="245"/>
        <end position="264"/>
    </location>
</feature>
<reference evidence="14" key="1">
    <citation type="submission" date="2023-08" db="EMBL/GenBank/DDBJ databases">
        <title>Black Yeasts Isolated from many extreme environments.</title>
        <authorList>
            <person name="Coleine C."/>
            <person name="Stajich J.E."/>
            <person name="Selbmann L."/>
        </authorList>
    </citation>
    <scope>NUCLEOTIDE SEQUENCE</scope>
    <source>
        <strain evidence="14">CCFEE 5810</strain>
    </source>
</reference>
<keyword evidence="9" id="KW-0804">Transcription</keyword>
<accession>A0AAN7WGA2</accession>
<keyword evidence="7" id="KW-0805">Transcription regulation</keyword>
<dbReference type="GO" id="GO:0005634">
    <property type="term" value="C:nucleus"/>
    <property type="evidence" value="ECO:0007669"/>
    <property type="project" value="UniProtKB-SubCell"/>
</dbReference>
<dbReference type="FunFam" id="3.30.160.60:FF:001156">
    <property type="entry name" value="Zinc finger protein 407"/>
    <property type="match status" value="1"/>
</dbReference>
<evidence type="ECO:0000256" key="11">
    <source>
        <dbReference type="PROSITE-ProRule" id="PRU00042"/>
    </source>
</evidence>
<proteinExistence type="inferred from homology"/>
<dbReference type="PROSITE" id="PS00028">
    <property type="entry name" value="ZINC_FINGER_C2H2_1"/>
    <property type="match status" value="2"/>
</dbReference>
<dbReference type="SMART" id="SM00355">
    <property type="entry name" value="ZnF_C2H2"/>
    <property type="match status" value="2"/>
</dbReference>
<dbReference type="InterPro" id="IPR013087">
    <property type="entry name" value="Znf_C2H2_type"/>
</dbReference>
<evidence type="ECO:0000256" key="2">
    <source>
        <dbReference type="ARBA" id="ARBA00006991"/>
    </source>
</evidence>
<dbReference type="PROSITE" id="PS50157">
    <property type="entry name" value="ZINC_FINGER_C2H2_2"/>
    <property type="match status" value="2"/>
</dbReference>
<keyword evidence="6" id="KW-0862">Zinc</keyword>
<evidence type="ECO:0000256" key="4">
    <source>
        <dbReference type="ARBA" id="ARBA00022737"/>
    </source>
</evidence>
<dbReference type="PANTHER" id="PTHR16515">
    <property type="entry name" value="PR DOMAIN ZINC FINGER PROTEIN"/>
    <property type="match status" value="1"/>
</dbReference>
<keyword evidence="8" id="KW-0238">DNA-binding</keyword>
<evidence type="ECO:0000256" key="1">
    <source>
        <dbReference type="ARBA" id="ARBA00004123"/>
    </source>
</evidence>
<dbReference type="GO" id="GO:0010468">
    <property type="term" value="P:regulation of gene expression"/>
    <property type="evidence" value="ECO:0007669"/>
    <property type="project" value="TreeGrafter"/>
</dbReference>
<feature type="compositionally biased region" description="Polar residues" evidence="12">
    <location>
        <begin position="283"/>
        <end position="292"/>
    </location>
</feature>
<feature type="compositionally biased region" description="Basic residues" evidence="12">
    <location>
        <begin position="18"/>
        <end position="27"/>
    </location>
</feature>
<keyword evidence="5 11" id="KW-0863">Zinc-finger</keyword>
<dbReference type="AlphaFoldDB" id="A0AAN7WGA2"/>
<dbReference type="SUPFAM" id="SSF57667">
    <property type="entry name" value="beta-beta-alpha zinc fingers"/>
    <property type="match status" value="1"/>
</dbReference>
<comment type="similarity">
    <text evidence="2">Belongs to the krueppel C2H2-type zinc-finger protein family.</text>
</comment>
<feature type="region of interest" description="Disordered" evidence="12">
    <location>
        <begin position="283"/>
        <end position="305"/>
    </location>
</feature>
<feature type="compositionally biased region" description="Basic residues" evidence="12">
    <location>
        <begin position="43"/>
        <end position="60"/>
    </location>
</feature>
<dbReference type="InterPro" id="IPR050331">
    <property type="entry name" value="Zinc_finger"/>
</dbReference>
<organism evidence="14 15">
    <name type="scientific">Elasticomyces elasticus</name>
    <dbReference type="NCBI Taxonomy" id="574655"/>
    <lineage>
        <taxon>Eukaryota</taxon>
        <taxon>Fungi</taxon>
        <taxon>Dikarya</taxon>
        <taxon>Ascomycota</taxon>
        <taxon>Pezizomycotina</taxon>
        <taxon>Dothideomycetes</taxon>
        <taxon>Dothideomycetidae</taxon>
        <taxon>Mycosphaerellales</taxon>
        <taxon>Teratosphaeriaceae</taxon>
        <taxon>Elasticomyces</taxon>
    </lineage>
</organism>
<sequence length="866" mass="94783">MLSSNSSSSSSSQSSSIQKRRQNHRRQQSLEVPILATPLPGAGHHRRNQSHSHANQHRRGLSLDQSVSASFRPLQPIAQEQHIATSPAIRLDTTNLQGQPTITNQQHFVQETQQTRIPTVAQPGQQIQQQQAYYQLPPPPAPVDFQSHLQQQLNAGVDADFKPVLIQSPQPQSQQQLRALQELENHMAWYRDNFSHSPNSVAAQQAQQQQAMFEMPQAFAMNQQQQTVPGAQMPMLMMQQPMQQHQEATHTAPSPHSINQHSIHTAPQTPVPQVQVHARTVPNTPQNYTQSWPSPPTTHAKHARSQSFQLDVAPMPAQQQQFTHNFVQDAAAFSNDAGYASSAYSSSEVGGAVSPHPQQSAGPLPTLFEEPSISFNHNQQSTGPFSSHPQQTQGPFDGTSILLQATASVPDFNDPGYSFDHDGPLDMSPRQQLLNNLGPDVPASIVETGVNANEVQQYIGDLDNTDNKYPCMFPHCLRRFGRKENVRAHVQTHLGDRQFKCNLCDKTFVRQHDLKRHIAIHSEARPFVCPCGTGFARHDALTRHRQRGMCPGVLPGFEKTEEERPKRGRPRKERKDGEERRAKKGEVRKKNANAGKGGQQASGGAGQEEEEEEEGMEDVEAQLLQYASSGSSNGSEGGSERGFPTTPPDSFDADAFLNMTNAESAYTNISSWRDTPPTSPVSPSPSKNTIDEMFDFGATVGKEVGVSPAALSVRSPPQGHNIEIAVRADTPQSTTNNNEAYSYASPAASAVTNAGASGSFHGGESPVENEDEILQWISGPDNTAIGAEAEAQLFNDIFSPGGDSNGSSSVYNYSDNDMDTDMFDKQLDHFVASTAPNAGMFVTAMPEQFGQGMYGEMMDDWFAAGQ</sequence>
<feature type="compositionally biased region" description="Basic and acidic residues" evidence="12">
    <location>
        <begin position="573"/>
        <end position="589"/>
    </location>
</feature>
<feature type="compositionally biased region" description="Gly residues" evidence="12">
    <location>
        <begin position="595"/>
        <end position="606"/>
    </location>
</feature>
<dbReference type="Proteomes" id="UP001310594">
    <property type="component" value="Unassembled WGS sequence"/>
</dbReference>
<comment type="caution">
    <text evidence="14">The sequence shown here is derived from an EMBL/GenBank/DDBJ whole genome shotgun (WGS) entry which is preliminary data.</text>
</comment>
<feature type="domain" description="C2H2-type" evidence="13">
    <location>
        <begin position="469"/>
        <end position="498"/>
    </location>
</feature>
<keyword evidence="10" id="KW-0539">Nucleus</keyword>
<dbReference type="Gene3D" id="3.30.160.60">
    <property type="entry name" value="Classic Zinc Finger"/>
    <property type="match status" value="2"/>
</dbReference>
<evidence type="ECO:0000256" key="8">
    <source>
        <dbReference type="ARBA" id="ARBA00023125"/>
    </source>
</evidence>